<organism evidence="1">
    <name type="scientific">Micrurus corallinus</name>
    <name type="common">Brazilian coral snake</name>
    <dbReference type="NCBI Taxonomy" id="54390"/>
    <lineage>
        <taxon>Eukaryota</taxon>
        <taxon>Metazoa</taxon>
        <taxon>Chordata</taxon>
        <taxon>Craniata</taxon>
        <taxon>Vertebrata</taxon>
        <taxon>Euteleostomi</taxon>
        <taxon>Lepidosauria</taxon>
        <taxon>Squamata</taxon>
        <taxon>Bifurcata</taxon>
        <taxon>Unidentata</taxon>
        <taxon>Episquamata</taxon>
        <taxon>Toxicofera</taxon>
        <taxon>Serpentes</taxon>
        <taxon>Colubroidea</taxon>
        <taxon>Elapidae</taxon>
        <taxon>Elapinae</taxon>
        <taxon>Micrurus</taxon>
    </lineage>
</organism>
<protein>
    <submittedName>
        <fullName evidence="1">Uncharacterized protein</fullName>
    </submittedName>
</protein>
<dbReference type="AlphaFoldDB" id="A0A2D4F3X5"/>
<evidence type="ECO:0000313" key="1">
    <source>
        <dbReference type="EMBL" id="LAA42205.1"/>
    </source>
</evidence>
<reference evidence="1" key="2">
    <citation type="submission" date="2017-11" db="EMBL/GenBank/DDBJ databases">
        <title>Coralsnake Venomics: Analyses of Venom Gland Transcriptomes and Proteomes of Six Brazilian Taxa.</title>
        <authorList>
            <person name="Aird S.D."/>
            <person name="Jorge da Silva N."/>
            <person name="Qiu L."/>
            <person name="Villar-Briones A."/>
            <person name="Aparecida-Saddi V."/>
            <person name="Campos-Telles M.P."/>
            <person name="Grau M."/>
            <person name="Mikheyev A.S."/>
        </authorList>
    </citation>
    <scope>NUCLEOTIDE SEQUENCE</scope>
    <source>
        <tissue evidence="1">Venom_gland</tissue>
    </source>
</reference>
<proteinExistence type="predicted"/>
<accession>A0A2D4F3X5</accession>
<reference evidence="1" key="1">
    <citation type="submission" date="2017-07" db="EMBL/GenBank/DDBJ databases">
        <authorList>
            <person name="Mikheyev A."/>
            <person name="Grau M."/>
        </authorList>
    </citation>
    <scope>NUCLEOTIDE SEQUENCE</scope>
    <source>
        <tissue evidence="1">Venom_gland</tissue>
    </source>
</reference>
<dbReference type="EMBL" id="IACJ01056847">
    <property type="protein sequence ID" value="LAA42205.1"/>
    <property type="molecule type" value="Transcribed_RNA"/>
</dbReference>
<name>A0A2D4F3X5_MICCO</name>
<sequence>MAASFTANEIFLNSHIVGSIMVNFHDDRNIHHINICTTVLWNRANPLPPISQLEKKCLLFLVILPFTWSKMMGTLTIQKLSSVTYGAMLRFKRLPWRVMKVLVVSIKWEIQIICNQCLLFSKLSKAREQRGKKW</sequence>